<dbReference type="EMBL" id="JAVRIC010000009">
    <property type="protein sequence ID" value="MDT0497388.1"/>
    <property type="molecule type" value="Genomic_DNA"/>
</dbReference>
<dbReference type="RefSeq" id="WP_311364782.1">
    <property type="nucleotide sequence ID" value="NZ_JAVRIC010000009.1"/>
</dbReference>
<evidence type="ECO:0000313" key="9">
    <source>
        <dbReference type="Proteomes" id="UP001254608"/>
    </source>
</evidence>
<evidence type="ECO:0000256" key="4">
    <source>
        <dbReference type="ARBA" id="ARBA00023002"/>
    </source>
</evidence>
<keyword evidence="5 7" id="KW-0408">Iron</keyword>
<evidence type="ECO:0000313" key="8">
    <source>
        <dbReference type="EMBL" id="MDT0497388.1"/>
    </source>
</evidence>
<dbReference type="Gene3D" id="1.10.630.10">
    <property type="entry name" value="Cytochrome P450"/>
    <property type="match status" value="1"/>
</dbReference>
<proteinExistence type="inferred from homology"/>
<dbReference type="Pfam" id="PF00067">
    <property type="entry name" value="p450"/>
    <property type="match status" value="1"/>
</dbReference>
<dbReference type="Proteomes" id="UP001254608">
    <property type="component" value="Unassembled WGS sequence"/>
</dbReference>
<gene>
    <name evidence="8" type="ORF">RM530_08420</name>
</gene>
<keyword evidence="2 7" id="KW-0349">Heme</keyword>
<protein>
    <submittedName>
        <fullName evidence="8">Cytochrome P450</fullName>
    </submittedName>
</protein>
<keyword evidence="6 7" id="KW-0503">Monooxygenase</keyword>
<accession>A0ABU2WHP3</accession>
<keyword evidence="4 7" id="KW-0560">Oxidoreductase</keyword>
<evidence type="ECO:0000256" key="3">
    <source>
        <dbReference type="ARBA" id="ARBA00022723"/>
    </source>
</evidence>
<dbReference type="InterPro" id="IPR002401">
    <property type="entry name" value="Cyt_P450_E_grp-I"/>
</dbReference>
<dbReference type="InterPro" id="IPR001128">
    <property type="entry name" value="Cyt_P450"/>
</dbReference>
<evidence type="ECO:0000256" key="2">
    <source>
        <dbReference type="ARBA" id="ARBA00022617"/>
    </source>
</evidence>
<name>A0ABU2WHP3_9GAMM</name>
<keyword evidence="3 7" id="KW-0479">Metal-binding</keyword>
<dbReference type="PRINTS" id="PR00385">
    <property type="entry name" value="P450"/>
</dbReference>
<evidence type="ECO:0000256" key="5">
    <source>
        <dbReference type="ARBA" id="ARBA00023004"/>
    </source>
</evidence>
<dbReference type="InterPro" id="IPR050196">
    <property type="entry name" value="Cytochrome_P450_Monoox"/>
</dbReference>
<dbReference type="InterPro" id="IPR017972">
    <property type="entry name" value="Cyt_P450_CS"/>
</dbReference>
<comment type="similarity">
    <text evidence="1 7">Belongs to the cytochrome P450 family.</text>
</comment>
<comment type="caution">
    <text evidence="8">The sequence shown here is derived from an EMBL/GenBank/DDBJ whole genome shotgun (WGS) entry which is preliminary data.</text>
</comment>
<sequence length="457" mass="51401">MSLLSLAIAAPRPLGPPGRPVLGNILDFGRDLNGFLERCAREYGPIVKLRMVHRAAYLIADPELNEYVLLGNYRNFVKHQMFFSRVRRVFGWGLLSADGDQWRKQRRLAAPGFHRDRIAEYGRIMSDYAAELVGEWRDGEVRDMYVDMRDIASKVVARALFDEDVAGDVAEVGSAMDDLLGGITERMLHPLVAPDWAPTRNVRRYRRAVARIDKLVARFMSQHRKNLDERGTLLAMLMQARDEDGKPMPDAQIRDEAVTLFVAGHDTTATALSWTLYLLTQHPQWQATLHAAIDQTLAGRAPQAADLAVLQAVEWTVRESMRLYPPVSLVARQAVDDCEIGGYPIAAGSLIYISPWAMQRDPRYFNDARDFKPERWSDGLDSRLPRYVFMPFGGGPRTCIGDRFAIMEAVLLLASFVQQFEFEYAGDKPPKPFASITLIPVGGVPVRLKRRSGATGK</sequence>
<dbReference type="PANTHER" id="PTHR24291">
    <property type="entry name" value="CYTOCHROME P450 FAMILY 4"/>
    <property type="match status" value="1"/>
</dbReference>
<dbReference type="InterPro" id="IPR036396">
    <property type="entry name" value="Cyt_P450_sf"/>
</dbReference>
<reference evidence="8 9" key="1">
    <citation type="submission" date="2023-09" db="EMBL/GenBank/DDBJ databases">
        <authorList>
            <person name="Rey-Velasco X."/>
        </authorList>
    </citation>
    <scope>NUCLEOTIDE SEQUENCE [LARGE SCALE GENOMIC DNA]</scope>
    <source>
        <strain evidence="8 9">W345</strain>
    </source>
</reference>
<evidence type="ECO:0000256" key="7">
    <source>
        <dbReference type="RuleBase" id="RU000461"/>
    </source>
</evidence>
<evidence type="ECO:0000256" key="6">
    <source>
        <dbReference type="ARBA" id="ARBA00023033"/>
    </source>
</evidence>
<dbReference type="PRINTS" id="PR00463">
    <property type="entry name" value="EP450I"/>
</dbReference>
<keyword evidence="9" id="KW-1185">Reference proteome</keyword>
<dbReference type="PANTHER" id="PTHR24291:SF50">
    <property type="entry name" value="BIFUNCTIONAL ALBAFLAVENONE MONOOXYGENASE_TERPENE SYNTHASE"/>
    <property type="match status" value="1"/>
</dbReference>
<dbReference type="PROSITE" id="PS00086">
    <property type="entry name" value="CYTOCHROME_P450"/>
    <property type="match status" value="1"/>
</dbReference>
<organism evidence="8 9">
    <name type="scientific">Banduia mediterranea</name>
    <dbReference type="NCBI Taxonomy" id="3075609"/>
    <lineage>
        <taxon>Bacteria</taxon>
        <taxon>Pseudomonadati</taxon>
        <taxon>Pseudomonadota</taxon>
        <taxon>Gammaproteobacteria</taxon>
        <taxon>Nevskiales</taxon>
        <taxon>Algiphilaceae</taxon>
        <taxon>Banduia</taxon>
    </lineage>
</organism>
<dbReference type="SUPFAM" id="SSF48264">
    <property type="entry name" value="Cytochrome P450"/>
    <property type="match status" value="1"/>
</dbReference>
<dbReference type="CDD" id="cd20620">
    <property type="entry name" value="CYP132-like"/>
    <property type="match status" value="1"/>
</dbReference>
<evidence type="ECO:0000256" key="1">
    <source>
        <dbReference type="ARBA" id="ARBA00010617"/>
    </source>
</evidence>